<dbReference type="GO" id="GO:0008270">
    <property type="term" value="F:zinc ion binding"/>
    <property type="evidence" value="ECO:0007669"/>
    <property type="project" value="InterPro"/>
</dbReference>
<dbReference type="InterPro" id="IPR007219">
    <property type="entry name" value="XnlR_reg_dom"/>
</dbReference>
<evidence type="ECO:0000259" key="2">
    <source>
        <dbReference type="SMART" id="SM00906"/>
    </source>
</evidence>
<evidence type="ECO:0000313" key="4">
    <source>
        <dbReference type="Proteomes" id="UP001152592"/>
    </source>
</evidence>
<dbReference type="OrthoDB" id="269227at2759"/>
<evidence type="ECO:0000256" key="1">
    <source>
        <dbReference type="ARBA" id="ARBA00023242"/>
    </source>
</evidence>
<dbReference type="GO" id="GO:0003700">
    <property type="term" value="F:DNA-binding transcription factor activity"/>
    <property type="evidence" value="ECO:0007669"/>
    <property type="project" value="InterPro"/>
</dbReference>
<dbReference type="PANTHER" id="PTHR46910:SF5">
    <property type="entry name" value="ZN(II)2CYS6 TRANSCRIPTION FACTOR (EUROFUNG)"/>
    <property type="match status" value="1"/>
</dbReference>
<dbReference type="Proteomes" id="UP001152592">
    <property type="component" value="Unassembled WGS sequence"/>
</dbReference>
<protein>
    <recommendedName>
        <fullName evidence="2">Xylanolytic transcriptional activator regulatory domain-containing protein</fullName>
    </recommendedName>
</protein>
<organism evidence="3 4">
    <name type="scientific">Penicillium salamii</name>
    <dbReference type="NCBI Taxonomy" id="1612424"/>
    <lineage>
        <taxon>Eukaryota</taxon>
        <taxon>Fungi</taxon>
        <taxon>Dikarya</taxon>
        <taxon>Ascomycota</taxon>
        <taxon>Pezizomycotina</taxon>
        <taxon>Eurotiomycetes</taxon>
        <taxon>Eurotiomycetidae</taxon>
        <taxon>Eurotiales</taxon>
        <taxon>Aspergillaceae</taxon>
        <taxon>Penicillium</taxon>
    </lineage>
</organism>
<dbReference type="PANTHER" id="PTHR46910">
    <property type="entry name" value="TRANSCRIPTION FACTOR PDR1"/>
    <property type="match status" value="1"/>
</dbReference>
<proteinExistence type="predicted"/>
<dbReference type="CDD" id="cd12148">
    <property type="entry name" value="fungal_TF_MHR"/>
    <property type="match status" value="1"/>
</dbReference>
<name>A0A9W4N0E2_9EURO</name>
<dbReference type="AlphaFoldDB" id="A0A9W4N0E2"/>
<dbReference type="EMBL" id="CAJVPD010000007">
    <property type="protein sequence ID" value="CAG8220595.1"/>
    <property type="molecule type" value="Genomic_DNA"/>
</dbReference>
<keyword evidence="1" id="KW-0539">Nucleus</keyword>
<dbReference type="SMART" id="SM00906">
    <property type="entry name" value="Fungal_trans"/>
    <property type="match status" value="1"/>
</dbReference>
<dbReference type="GO" id="GO:0006351">
    <property type="term" value="P:DNA-templated transcription"/>
    <property type="evidence" value="ECO:0007669"/>
    <property type="project" value="InterPro"/>
</dbReference>
<evidence type="ECO:0000313" key="3">
    <source>
        <dbReference type="EMBL" id="CAG8220595.1"/>
    </source>
</evidence>
<reference evidence="3" key="1">
    <citation type="submission" date="2021-07" db="EMBL/GenBank/DDBJ databases">
        <authorList>
            <person name="Branca A.L. A."/>
        </authorList>
    </citation>
    <scope>NUCLEOTIDE SEQUENCE</scope>
</reference>
<dbReference type="Pfam" id="PF04082">
    <property type="entry name" value="Fungal_trans"/>
    <property type="match status" value="1"/>
</dbReference>
<sequence length="445" mass="51136">MTDFSTGMAEDEGGLKHLHWPDHISSHALEKMILCLVENEGDEDCRLYYRVCVYTKAFFCALKWFQVYRSPTIRRRLELSQRQYKAFALAALRRLHFLSPPSLSLVQALLSGAMLMQYIGNMSRSWSLTAFAARILVSLNSHTADSRRLLQAELNEDHGSCLYWCYYLDKVLSALFARQPSLPKLDFDPASLAPRGSSNPLQKIVVIMIEMAKVQEGILDMQLKRAEKGMAENLQVESLLQTADCLFGQIRDTRLSMPEELQGEFDAAEFGYFAMMTSIFKHSRPRYTSTSHHECLEFARKALKSLIAMLQPVGLDLSTAEPYPSFLSWTVLLYPLTPFFVLFCNVVSSSNDNDFILIQDVTKRLSRFVHGNKWIHKVHGLFNMFLNLCDPLMQHIGSERPYDLNRRRLSADETLPLERLEATDETLMWELFTAQPSLEWFDLDL</sequence>
<feature type="domain" description="Xylanolytic transcriptional activator regulatory" evidence="2">
    <location>
        <begin position="125"/>
        <end position="198"/>
    </location>
</feature>
<dbReference type="GO" id="GO:0003677">
    <property type="term" value="F:DNA binding"/>
    <property type="evidence" value="ECO:0007669"/>
    <property type="project" value="InterPro"/>
</dbReference>
<gene>
    <name evidence="3" type="ORF">PSALAMII_LOCUS65</name>
</gene>
<comment type="caution">
    <text evidence="3">The sequence shown here is derived from an EMBL/GenBank/DDBJ whole genome shotgun (WGS) entry which is preliminary data.</text>
</comment>
<dbReference type="InterPro" id="IPR050987">
    <property type="entry name" value="AtrR-like"/>
</dbReference>
<accession>A0A9W4N0E2</accession>